<evidence type="ECO:0000256" key="2">
    <source>
        <dbReference type="ARBA" id="ARBA00023002"/>
    </source>
</evidence>
<dbReference type="NCBIfam" id="TIGR03971">
    <property type="entry name" value="SDR_subfam_1"/>
    <property type="match status" value="1"/>
</dbReference>
<dbReference type="EMBL" id="WBMS02000018">
    <property type="protein sequence ID" value="MWA03238.1"/>
    <property type="molecule type" value="Genomic_DNA"/>
</dbReference>
<dbReference type="Gene3D" id="3.40.50.720">
    <property type="entry name" value="NAD(P)-binding Rossmann-like Domain"/>
    <property type="match status" value="1"/>
</dbReference>
<dbReference type="SUPFAM" id="SSF51735">
    <property type="entry name" value="NAD(P)-binding Rossmann-fold domains"/>
    <property type="match status" value="1"/>
</dbReference>
<keyword evidence="2 4" id="KW-0560">Oxidoreductase</keyword>
<dbReference type="RefSeq" id="WP_151595779.1">
    <property type="nucleotide sequence ID" value="NZ_WBMS02000018.1"/>
</dbReference>
<dbReference type="EC" id="1.1.99.-" evidence="4"/>
<dbReference type="AlphaFoldDB" id="A0A6I4MAG5"/>
<keyword evidence="3" id="KW-0520">NAD</keyword>
<dbReference type="InterPro" id="IPR020904">
    <property type="entry name" value="Sc_DH/Rdtase_CS"/>
</dbReference>
<dbReference type="Pfam" id="PF13561">
    <property type="entry name" value="adh_short_C2"/>
    <property type="match status" value="1"/>
</dbReference>
<accession>A0A6I4MAG5</accession>
<dbReference type="PRINTS" id="PR00081">
    <property type="entry name" value="GDHRDH"/>
</dbReference>
<keyword evidence="5" id="KW-1185">Reference proteome</keyword>
<dbReference type="PANTHER" id="PTHR24321">
    <property type="entry name" value="DEHYDROGENASES, SHORT CHAIN"/>
    <property type="match status" value="1"/>
</dbReference>
<dbReference type="CDD" id="cd05233">
    <property type="entry name" value="SDR_c"/>
    <property type="match status" value="1"/>
</dbReference>
<dbReference type="InterPro" id="IPR023985">
    <property type="entry name" value="SDR_subfam_1"/>
</dbReference>
<dbReference type="InterPro" id="IPR036291">
    <property type="entry name" value="NAD(P)-bd_dom_sf"/>
</dbReference>
<organism evidence="4 5">
    <name type="scientific">Actinomadura physcomitrii</name>
    <dbReference type="NCBI Taxonomy" id="2650748"/>
    <lineage>
        <taxon>Bacteria</taxon>
        <taxon>Bacillati</taxon>
        <taxon>Actinomycetota</taxon>
        <taxon>Actinomycetes</taxon>
        <taxon>Streptosporangiales</taxon>
        <taxon>Thermomonosporaceae</taxon>
        <taxon>Actinomadura</taxon>
    </lineage>
</organism>
<evidence type="ECO:0000313" key="4">
    <source>
        <dbReference type="EMBL" id="MWA03238.1"/>
    </source>
</evidence>
<name>A0A6I4MAG5_9ACTN</name>
<dbReference type="PROSITE" id="PS00061">
    <property type="entry name" value="ADH_SHORT"/>
    <property type="match status" value="1"/>
</dbReference>
<sequence>MSGLLEGKVAFISGIARGQGRAHALRLAREGARIIGFDICAHIDTVPFSMGTAEDLAETERLVRGAGGEIVASKADARDQDEIVAALNAGLDAFGRVDFVVANAGIGQPFVPAWEMEDEAFLNVVNVNLVGAWRTAKAAVPRMIDQGDGGAIVVTGSGASLKGLPNLAGYVASKHGLIGLTRTLARELGPHRIRANAVLPGNTNTPMFNNAAMRSLFVPDGEGDPPQERFLARAKAGSPFGLPYVEPEDIAEAVLWLLQPASRYVTGMWIPVDGGTGIP</sequence>
<dbReference type="Proteomes" id="UP000462055">
    <property type="component" value="Unassembled WGS sequence"/>
</dbReference>
<comment type="caution">
    <text evidence="4">The sequence shown here is derived from an EMBL/GenBank/DDBJ whole genome shotgun (WGS) entry which is preliminary data.</text>
</comment>
<proteinExistence type="inferred from homology"/>
<dbReference type="GO" id="GO:0016491">
    <property type="term" value="F:oxidoreductase activity"/>
    <property type="evidence" value="ECO:0007669"/>
    <property type="project" value="UniProtKB-KW"/>
</dbReference>
<gene>
    <name evidence="4" type="ORF">F8568_023240</name>
</gene>
<evidence type="ECO:0000256" key="1">
    <source>
        <dbReference type="ARBA" id="ARBA00006484"/>
    </source>
</evidence>
<dbReference type="FunFam" id="3.40.50.720:FF:000084">
    <property type="entry name" value="Short-chain dehydrogenase reductase"/>
    <property type="match status" value="1"/>
</dbReference>
<dbReference type="NCBIfam" id="NF009467">
    <property type="entry name" value="PRK12826.1-3"/>
    <property type="match status" value="1"/>
</dbReference>
<protein>
    <submittedName>
        <fullName evidence="4">Mycofactocin-coupled SDR family oxidoreductase</fullName>
        <ecNumber evidence="4">1.1.99.-</ecNumber>
    </submittedName>
</protein>
<reference evidence="4" key="1">
    <citation type="submission" date="2019-12" db="EMBL/GenBank/DDBJ databases">
        <title>Actinomadura physcomitrii sp. nov., a novel actinomycete isolated from moss [Physcomitrium sphaericum (Ludw) Fuernr].</title>
        <authorList>
            <person name="Zhuang X."/>
        </authorList>
    </citation>
    <scope>NUCLEOTIDE SEQUENCE [LARGE SCALE GENOMIC DNA]</scope>
    <source>
        <strain evidence="4">LD22</strain>
    </source>
</reference>
<dbReference type="PRINTS" id="PR00080">
    <property type="entry name" value="SDRFAMILY"/>
</dbReference>
<evidence type="ECO:0000313" key="5">
    <source>
        <dbReference type="Proteomes" id="UP000462055"/>
    </source>
</evidence>
<evidence type="ECO:0000256" key="3">
    <source>
        <dbReference type="ARBA" id="ARBA00023027"/>
    </source>
</evidence>
<dbReference type="PANTHER" id="PTHR24321:SF8">
    <property type="entry name" value="ESTRADIOL 17-BETA-DEHYDROGENASE 8-RELATED"/>
    <property type="match status" value="1"/>
</dbReference>
<comment type="similarity">
    <text evidence="1">Belongs to the short-chain dehydrogenases/reductases (SDR) family.</text>
</comment>
<dbReference type="InterPro" id="IPR002347">
    <property type="entry name" value="SDR_fam"/>
</dbReference>